<accession>A0A1H1V015</accession>
<evidence type="ECO:0000313" key="1">
    <source>
        <dbReference type="EMBL" id="SDS78134.1"/>
    </source>
</evidence>
<dbReference type="Proteomes" id="UP000199679">
    <property type="component" value="Chromosome I"/>
</dbReference>
<keyword evidence="2" id="KW-1185">Reference proteome</keyword>
<sequence length="182" mass="20865">MTQTELIQQLSVTFGKTKVNKLAVILKERNFALRDLIDTTFNPDKTIAFRAAWLLENVFVADPGFYLTDLDYLLTRFKDVTYPSCQRHYAKIMMHITSPKTPVQIKEQIQSSGMEAVIDQCFDWMINPKVLIAVKVHAAEALFNLRDRYPWIAEELANQLQFLMKNGSAAIQARGKKLLAKL</sequence>
<dbReference type="OrthoDB" id="979487at2"/>
<protein>
    <recommendedName>
        <fullName evidence="3">DNA alkylation repair enzyme</fullName>
    </recommendedName>
</protein>
<dbReference type="RefSeq" id="WP_091371404.1">
    <property type="nucleotide sequence ID" value="NZ_LT629740.1"/>
</dbReference>
<dbReference type="AlphaFoldDB" id="A0A1H1V015"/>
<evidence type="ECO:0008006" key="3">
    <source>
        <dbReference type="Google" id="ProtNLM"/>
    </source>
</evidence>
<dbReference type="InterPro" id="IPR016024">
    <property type="entry name" value="ARM-type_fold"/>
</dbReference>
<reference evidence="1 2" key="1">
    <citation type="submission" date="2016-10" db="EMBL/GenBank/DDBJ databases">
        <authorList>
            <person name="de Groot N.N."/>
        </authorList>
    </citation>
    <scope>NUCLEOTIDE SEQUENCE [LARGE SCALE GENOMIC DNA]</scope>
    <source>
        <strain evidence="1 2">MP1X4</strain>
    </source>
</reference>
<name>A0A1H1V015_MUCMA</name>
<evidence type="ECO:0000313" key="2">
    <source>
        <dbReference type="Proteomes" id="UP000199679"/>
    </source>
</evidence>
<gene>
    <name evidence="1" type="ORF">SAMN05216490_1800</name>
</gene>
<dbReference type="STRING" id="652787.SAMN05216490_1800"/>
<organism evidence="1 2">
    <name type="scientific">Mucilaginibacter mallensis</name>
    <dbReference type="NCBI Taxonomy" id="652787"/>
    <lineage>
        <taxon>Bacteria</taxon>
        <taxon>Pseudomonadati</taxon>
        <taxon>Bacteroidota</taxon>
        <taxon>Sphingobacteriia</taxon>
        <taxon>Sphingobacteriales</taxon>
        <taxon>Sphingobacteriaceae</taxon>
        <taxon>Mucilaginibacter</taxon>
    </lineage>
</organism>
<dbReference type="EMBL" id="LT629740">
    <property type="protein sequence ID" value="SDS78134.1"/>
    <property type="molecule type" value="Genomic_DNA"/>
</dbReference>
<proteinExistence type="predicted"/>
<dbReference type="SUPFAM" id="SSF48371">
    <property type="entry name" value="ARM repeat"/>
    <property type="match status" value="1"/>
</dbReference>